<dbReference type="AlphaFoldDB" id="A0A2H0DX80"/>
<dbReference type="PANTHER" id="PTHR34106:SF5">
    <property type="entry name" value="GLYCOSIDASE"/>
    <property type="match status" value="1"/>
</dbReference>
<feature type="region of interest" description="Disordered" evidence="4">
    <location>
        <begin position="1"/>
        <end position="44"/>
    </location>
</feature>
<sequence length="389" mass="44077">MIYMIKKTPKSKPKPKLKPKGVPKRKIGKASRVKKGRKKSTKKTELTKAELNPIIFPVKENDWESWQTFNPAAILLKDSEKLRGKADRIHFLYRAIGPDGISRLGYANSLDGLKINERLSYSVYEHRRGHFILNFYSFASGGSFGGAEDPRLVRVGEEKTLYMTYTACDEGLRVGLTSIKVKDFLNKNWKWKPAVLISPPGQTHKNWVIFPDKIKGKYAILHSINPQVGVAYFDNLEFDGETHIQSDYNGKCEPQSGCAWESYMRGVGAPPIKTKYGWLVFYHALEKNDSGKYKAGAMLLDLNNPTKILYRSKKPILEPDEAYENEGFKPGIVYISGAVVKDGKLLIYYGGADSYVNLAYADLEEFLQNLAQNQKPKWKGINRKIKAPK</sequence>
<dbReference type="InterPro" id="IPR023296">
    <property type="entry name" value="Glyco_hydro_beta-prop_sf"/>
</dbReference>
<proteinExistence type="inferred from homology"/>
<comment type="similarity">
    <text evidence="3">Belongs to the glycosyl hydrolase 130 family.</text>
</comment>
<reference evidence="5 6" key="1">
    <citation type="submission" date="2017-09" db="EMBL/GenBank/DDBJ databases">
        <title>Depth-based differentiation of microbial function through sediment-hosted aquifers and enrichment of novel symbionts in the deep terrestrial subsurface.</title>
        <authorList>
            <person name="Probst A.J."/>
            <person name="Ladd B."/>
            <person name="Jarett J.K."/>
            <person name="Geller-Mcgrath D.E."/>
            <person name="Sieber C.M."/>
            <person name="Emerson J.B."/>
            <person name="Anantharaman K."/>
            <person name="Thomas B.C."/>
            <person name="Malmstrom R."/>
            <person name="Stieglmeier M."/>
            <person name="Klingl A."/>
            <person name="Woyke T."/>
            <person name="Ryan C.M."/>
            <person name="Banfield J.F."/>
        </authorList>
    </citation>
    <scope>NUCLEOTIDE SEQUENCE [LARGE SCALE GENOMIC DNA]</scope>
    <source>
        <strain evidence="5">CG22_combo_CG10-13_8_21_14_all_43_18</strain>
    </source>
</reference>
<evidence type="ECO:0000256" key="4">
    <source>
        <dbReference type="SAM" id="MobiDB-lite"/>
    </source>
</evidence>
<accession>A0A2H0DX80</accession>
<evidence type="ECO:0000256" key="1">
    <source>
        <dbReference type="ARBA" id="ARBA00022676"/>
    </source>
</evidence>
<evidence type="ECO:0008006" key="7">
    <source>
        <dbReference type="Google" id="ProtNLM"/>
    </source>
</evidence>
<dbReference type="PANTHER" id="PTHR34106">
    <property type="entry name" value="GLYCOSIDASE"/>
    <property type="match status" value="1"/>
</dbReference>
<dbReference type="Pfam" id="PF04041">
    <property type="entry name" value="Glyco_hydro_130"/>
    <property type="match status" value="1"/>
</dbReference>
<protein>
    <recommendedName>
        <fullName evidence="7">Glycosidase</fullName>
    </recommendedName>
</protein>
<dbReference type="InterPro" id="IPR007184">
    <property type="entry name" value="Mannoside_phosphorylase"/>
</dbReference>
<gene>
    <name evidence="5" type="ORF">COW82_01850</name>
</gene>
<dbReference type="Proteomes" id="UP000231276">
    <property type="component" value="Unassembled WGS sequence"/>
</dbReference>
<dbReference type="CDD" id="cd18614">
    <property type="entry name" value="GH130"/>
    <property type="match status" value="1"/>
</dbReference>
<comment type="caution">
    <text evidence="5">The sequence shown here is derived from an EMBL/GenBank/DDBJ whole genome shotgun (WGS) entry which is preliminary data.</text>
</comment>
<keyword evidence="1" id="KW-0328">Glycosyltransferase</keyword>
<evidence type="ECO:0000313" key="6">
    <source>
        <dbReference type="Proteomes" id="UP000231276"/>
    </source>
</evidence>
<dbReference type="SUPFAM" id="SSF75005">
    <property type="entry name" value="Arabinanase/levansucrase/invertase"/>
    <property type="match status" value="1"/>
</dbReference>
<name>A0A2H0DX80_9BACT</name>
<evidence type="ECO:0000256" key="2">
    <source>
        <dbReference type="ARBA" id="ARBA00022679"/>
    </source>
</evidence>
<evidence type="ECO:0000313" key="5">
    <source>
        <dbReference type="EMBL" id="PIP86478.1"/>
    </source>
</evidence>
<dbReference type="Gene3D" id="2.115.10.20">
    <property type="entry name" value="Glycosyl hydrolase domain, family 43"/>
    <property type="match status" value="1"/>
</dbReference>
<keyword evidence="2" id="KW-0808">Transferase</keyword>
<organism evidence="5 6">
    <name type="scientific">Candidatus Campbellbacteria bacterium CG22_combo_CG10-13_8_21_14_all_43_18</name>
    <dbReference type="NCBI Taxonomy" id="1974530"/>
    <lineage>
        <taxon>Bacteria</taxon>
        <taxon>Candidatus Campbelliibacteriota</taxon>
    </lineage>
</organism>
<feature type="compositionally biased region" description="Basic residues" evidence="4">
    <location>
        <begin position="7"/>
        <end position="41"/>
    </location>
</feature>
<dbReference type="GO" id="GO:0016757">
    <property type="term" value="F:glycosyltransferase activity"/>
    <property type="evidence" value="ECO:0007669"/>
    <property type="project" value="UniProtKB-KW"/>
</dbReference>
<evidence type="ECO:0000256" key="3">
    <source>
        <dbReference type="ARBA" id="ARBA00024356"/>
    </source>
</evidence>
<dbReference type="EMBL" id="PCTS01000025">
    <property type="protein sequence ID" value="PIP86478.1"/>
    <property type="molecule type" value="Genomic_DNA"/>
</dbReference>